<dbReference type="AlphaFoldDB" id="A0A1M6PC90"/>
<dbReference type="Proteomes" id="UP000185812">
    <property type="component" value="Unassembled WGS sequence"/>
</dbReference>
<gene>
    <name evidence="1" type="ORF">SAMN04488087_0124</name>
</gene>
<sequence length="337" mass="38142">MTTYELTQHLSTLLQTTDKDRHFVRYVFVLARAYDRLGVELMEGLTSRNRTLFSRKHHAVRDAFYEVRRQTETFPVGQIFHELIELREKLSQLTQQFAETGQEREALQGFAAELHGFYEAFEQFVRSASDEAFGALMRAAHHLHLRLQTLRQVLRLICTTLNAETAPQEGCQLLTLLFDGNGDYERLLVRLQALEVAYRHLEALTGITEPALTVQRLEADRRMRISVEGEARLIEVLTGLLERYVLFRAHLNGAADDEVGYRVGATQSLINLVDALKQAELTDILDDEPRLKACALELYRELEVLVSDGALLQINERHLPGSPAYVSGAQPAPASAA</sequence>
<evidence type="ECO:0000313" key="2">
    <source>
        <dbReference type="Proteomes" id="UP000185812"/>
    </source>
</evidence>
<dbReference type="OrthoDB" id="1495799at2"/>
<dbReference type="RefSeq" id="WP_072713925.1">
    <property type="nucleotide sequence ID" value="NZ_FRAU01000001.1"/>
</dbReference>
<accession>A0A1M6PC90</accession>
<protein>
    <submittedName>
        <fullName evidence="1">Uncharacterized protein</fullName>
    </submittedName>
</protein>
<proteinExistence type="predicted"/>
<dbReference type="EMBL" id="FRAU01000001">
    <property type="protein sequence ID" value="SHK05558.1"/>
    <property type="molecule type" value="Genomic_DNA"/>
</dbReference>
<keyword evidence="2" id="KW-1185">Reference proteome</keyword>
<name>A0A1M6PC90_9BACT</name>
<organism evidence="1 2">
    <name type="scientific">Rhodothermus profundi</name>
    <dbReference type="NCBI Taxonomy" id="633813"/>
    <lineage>
        <taxon>Bacteria</taxon>
        <taxon>Pseudomonadati</taxon>
        <taxon>Rhodothermota</taxon>
        <taxon>Rhodothermia</taxon>
        <taxon>Rhodothermales</taxon>
        <taxon>Rhodothermaceae</taxon>
        <taxon>Rhodothermus</taxon>
    </lineage>
</organism>
<reference evidence="2" key="1">
    <citation type="submission" date="2016-11" db="EMBL/GenBank/DDBJ databases">
        <authorList>
            <person name="Varghese N."/>
            <person name="Submissions S."/>
        </authorList>
    </citation>
    <scope>NUCLEOTIDE SEQUENCE [LARGE SCALE GENOMIC DNA]</scope>
    <source>
        <strain evidence="2">DSM 22212</strain>
    </source>
</reference>
<dbReference type="STRING" id="633813.SAMN04488087_0124"/>
<evidence type="ECO:0000313" key="1">
    <source>
        <dbReference type="EMBL" id="SHK05558.1"/>
    </source>
</evidence>